<protein>
    <recommendedName>
        <fullName evidence="7">Fork-head domain-containing protein</fullName>
    </recommendedName>
</protein>
<keyword evidence="4 5" id="KW-0539">Nucleus</keyword>
<dbReference type="SMART" id="SM00339">
    <property type="entry name" value="FH"/>
    <property type="match status" value="1"/>
</dbReference>
<feature type="region of interest" description="Disordered" evidence="6">
    <location>
        <begin position="142"/>
        <end position="164"/>
    </location>
</feature>
<dbReference type="InterPro" id="IPR036390">
    <property type="entry name" value="WH_DNA-bd_sf"/>
</dbReference>
<dbReference type="PANTHER" id="PTHR46789:SF2">
    <property type="entry name" value="FORKHEAD BOX PROTEIN R2"/>
    <property type="match status" value="1"/>
</dbReference>
<reference evidence="8" key="1">
    <citation type="submission" date="2025-08" db="UniProtKB">
        <authorList>
            <consortium name="Ensembl"/>
        </authorList>
    </citation>
    <scope>IDENTIFICATION</scope>
</reference>
<evidence type="ECO:0000313" key="9">
    <source>
        <dbReference type="Proteomes" id="UP000694523"/>
    </source>
</evidence>
<dbReference type="AlphaFoldDB" id="A0A8C6WQF6"/>
<evidence type="ECO:0000313" key="8">
    <source>
        <dbReference type="Ensembl" id="ENSNMLP00000024016.1"/>
    </source>
</evidence>
<dbReference type="SUPFAM" id="SSF46785">
    <property type="entry name" value="Winged helix' DNA-binding domain"/>
    <property type="match status" value="1"/>
</dbReference>
<feature type="DNA-binding region" description="Fork-head" evidence="5">
    <location>
        <begin position="171"/>
        <end position="264"/>
    </location>
</feature>
<name>A0A8C6WQF6_9GOBI</name>
<accession>A0A8C6WQF6</accession>
<keyword evidence="3" id="KW-0804">Transcription</keyword>
<dbReference type="GO" id="GO:1990837">
    <property type="term" value="F:sequence-specific double-stranded DNA binding"/>
    <property type="evidence" value="ECO:0007669"/>
    <property type="project" value="TreeGrafter"/>
</dbReference>
<keyword evidence="9" id="KW-1185">Reference proteome</keyword>
<reference evidence="8" key="2">
    <citation type="submission" date="2025-09" db="UniProtKB">
        <authorList>
            <consortium name="Ensembl"/>
        </authorList>
    </citation>
    <scope>IDENTIFICATION</scope>
</reference>
<organism evidence="8 9">
    <name type="scientific">Neogobius melanostomus</name>
    <name type="common">round goby</name>
    <dbReference type="NCBI Taxonomy" id="47308"/>
    <lineage>
        <taxon>Eukaryota</taxon>
        <taxon>Metazoa</taxon>
        <taxon>Chordata</taxon>
        <taxon>Craniata</taxon>
        <taxon>Vertebrata</taxon>
        <taxon>Euteleostomi</taxon>
        <taxon>Actinopterygii</taxon>
        <taxon>Neopterygii</taxon>
        <taxon>Teleostei</taxon>
        <taxon>Neoteleostei</taxon>
        <taxon>Acanthomorphata</taxon>
        <taxon>Gobiaria</taxon>
        <taxon>Gobiiformes</taxon>
        <taxon>Gobioidei</taxon>
        <taxon>Gobiidae</taxon>
        <taxon>Benthophilinae</taxon>
        <taxon>Neogobiini</taxon>
        <taxon>Neogobius</taxon>
    </lineage>
</organism>
<dbReference type="PANTHER" id="PTHR46789">
    <property type="entry name" value="FORKHEAD BOX PROTEIN R1"/>
    <property type="match status" value="1"/>
</dbReference>
<sequence>MSLVLRTRGWLLDRHCSVALTEWDLDQELRLQTTTDQDDRATDTLLVQRPSSRTSRRKDDFIWYDKVSDSFVKPNLWLMVNPNIACPVHYETPPPPALTPLPPAHKATPPEHQTTPLPPGSHDALPQEEVVCCSSTNRKTVSEAVKSRRKPRTSSKRSDSRWRPGCGSWPRPPVNYCVLIGLALKCNGSLRVQQIYSFTRDLFPFFQSAPDGWKNTIRHNLCFNNSFRKTLNLQPPSTGTQLICPEGKRKSCCWHLTPDGHQRLRDELETLTTQTLTQLEQSAANPGNANPRPGLCPLFYSPPTTHDHDHGNILSRLRAFPRKHFFQSRKLLVSLPE</sequence>
<evidence type="ECO:0000256" key="2">
    <source>
        <dbReference type="ARBA" id="ARBA00023125"/>
    </source>
</evidence>
<proteinExistence type="predicted"/>
<evidence type="ECO:0000256" key="1">
    <source>
        <dbReference type="ARBA" id="ARBA00023015"/>
    </source>
</evidence>
<dbReference type="PRINTS" id="PR00053">
    <property type="entry name" value="FORKHEAD"/>
</dbReference>
<dbReference type="Ensembl" id="ENSNMLT00000026865.1">
    <property type="protein sequence ID" value="ENSNMLP00000024016.1"/>
    <property type="gene ID" value="ENSNMLG00000015425.1"/>
</dbReference>
<evidence type="ECO:0000256" key="3">
    <source>
        <dbReference type="ARBA" id="ARBA00023163"/>
    </source>
</evidence>
<dbReference type="GO" id="GO:0005634">
    <property type="term" value="C:nucleus"/>
    <property type="evidence" value="ECO:0007669"/>
    <property type="project" value="UniProtKB-SubCell"/>
</dbReference>
<dbReference type="InterPro" id="IPR036388">
    <property type="entry name" value="WH-like_DNA-bd_sf"/>
</dbReference>
<dbReference type="InterPro" id="IPR001766">
    <property type="entry name" value="Fork_head_dom"/>
</dbReference>
<evidence type="ECO:0000256" key="4">
    <source>
        <dbReference type="ARBA" id="ARBA00023242"/>
    </source>
</evidence>
<feature type="domain" description="Fork-head" evidence="7">
    <location>
        <begin position="171"/>
        <end position="264"/>
    </location>
</feature>
<dbReference type="GO" id="GO:0003700">
    <property type="term" value="F:DNA-binding transcription factor activity"/>
    <property type="evidence" value="ECO:0007669"/>
    <property type="project" value="InterPro"/>
</dbReference>
<dbReference type="Proteomes" id="UP000694523">
    <property type="component" value="Unplaced"/>
</dbReference>
<evidence type="ECO:0000259" key="7">
    <source>
        <dbReference type="PROSITE" id="PS50039"/>
    </source>
</evidence>
<dbReference type="InterPro" id="IPR052328">
    <property type="entry name" value="FOX_transcription_regulators"/>
</dbReference>
<evidence type="ECO:0000256" key="5">
    <source>
        <dbReference type="PROSITE-ProRule" id="PRU00089"/>
    </source>
</evidence>
<dbReference type="Gene3D" id="1.10.10.10">
    <property type="entry name" value="Winged helix-like DNA-binding domain superfamily/Winged helix DNA-binding domain"/>
    <property type="match status" value="1"/>
</dbReference>
<feature type="region of interest" description="Disordered" evidence="6">
    <location>
        <begin position="96"/>
        <end position="125"/>
    </location>
</feature>
<dbReference type="Pfam" id="PF00250">
    <property type="entry name" value="Forkhead"/>
    <property type="match status" value="1"/>
</dbReference>
<evidence type="ECO:0000256" key="6">
    <source>
        <dbReference type="SAM" id="MobiDB-lite"/>
    </source>
</evidence>
<dbReference type="PROSITE" id="PS50039">
    <property type="entry name" value="FORK_HEAD_3"/>
    <property type="match status" value="1"/>
</dbReference>
<keyword evidence="2 5" id="KW-0238">DNA-binding</keyword>
<comment type="subcellular location">
    <subcellularLocation>
        <location evidence="5">Nucleus</location>
    </subcellularLocation>
</comment>
<keyword evidence="1" id="KW-0805">Transcription regulation</keyword>